<feature type="transmembrane region" description="Helical" evidence="1">
    <location>
        <begin position="62"/>
        <end position="81"/>
    </location>
</feature>
<dbReference type="EMBL" id="CP142149">
    <property type="protein sequence ID" value="WSE27823.1"/>
    <property type="molecule type" value="Genomic_DNA"/>
</dbReference>
<feature type="transmembrane region" description="Helical" evidence="1">
    <location>
        <begin position="37"/>
        <end position="56"/>
    </location>
</feature>
<proteinExistence type="predicted"/>
<reference evidence="2 3" key="1">
    <citation type="journal article" date="2015" name="Int. J. Syst. Evol. Microbiol.">
        <title>Amycolatopsis rhabdoformis sp. nov., an actinomycete isolated from a tropical forest soil.</title>
        <authorList>
            <person name="Souza W.R."/>
            <person name="Silva R.E."/>
            <person name="Goodfellow M."/>
            <person name="Busarakam K."/>
            <person name="Figueiro F.S."/>
            <person name="Ferreira D."/>
            <person name="Rodrigues-Filho E."/>
            <person name="Moraes L.A.B."/>
            <person name="Zucchi T.D."/>
        </authorList>
    </citation>
    <scope>NUCLEOTIDE SEQUENCE [LARGE SCALE GENOMIC DNA]</scope>
    <source>
        <strain evidence="2 3">NCIMB 14900</strain>
    </source>
</reference>
<dbReference type="RefSeq" id="WP_326566828.1">
    <property type="nucleotide sequence ID" value="NZ_CP142149.1"/>
</dbReference>
<protein>
    <submittedName>
        <fullName evidence="2">Uncharacterized protein</fullName>
    </submittedName>
</protein>
<keyword evidence="3" id="KW-1185">Reference proteome</keyword>
<organism evidence="2 3">
    <name type="scientific">Amycolatopsis rhabdoformis</name>
    <dbReference type="NCBI Taxonomy" id="1448059"/>
    <lineage>
        <taxon>Bacteria</taxon>
        <taxon>Bacillati</taxon>
        <taxon>Actinomycetota</taxon>
        <taxon>Actinomycetes</taxon>
        <taxon>Pseudonocardiales</taxon>
        <taxon>Pseudonocardiaceae</taxon>
        <taxon>Amycolatopsis</taxon>
    </lineage>
</organism>
<keyword evidence="1" id="KW-0472">Membrane</keyword>
<sequence>METWRIIATVLLAAAGLPLVLVVMAKVRDRVNSSAQVAIGGAVTFTALVVVAVLTLTVLPGLLTWIIVAVVAAAVGVMVLAS</sequence>
<accession>A0ABZ1I0B0</accession>
<evidence type="ECO:0000313" key="3">
    <source>
        <dbReference type="Proteomes" id="UP001330812"/>
    </source>
</evidence>
<feature type="transmembrane region" description="Helical" evidence="1">
    <location>
        <begin position="6"/>
        <end position="25"/>
    </location>
</feature>
<dbReference type="Proteomes" id="UP001330812">
    <property type="component" value="Chromosome"/>
</dbReference>
<gene>
    <name evidence="2" type="ORF">VSH64_33945</name>
</gene>
<name>A0ABZ1I0B0_9PSEU</name>
<keyword evidence="1" id="KW-0812">Transmembrane</keyword>
<evidence type="ECO:0000256" key="1">
    <source>
        <dbReference type="SAM" id="Phobius"/>
    </source>
</evidence>
<evidence type="ECO:0000313" key="2">
    <source>
        <dbReference type="EMBL" id="WSE27823.1"/>
    </source>
</evidence>
<keyword evidence="1" id="KW-1133">Transmembrane helix</keyword>